<dbReference type="AlphaFoldDB" id="A0A915J0T9"/>
<evidence type="ECO:0000313" key="1">
    <source>
        <dbReference type="Proteomes" id="UP000887565"/>
    </source>
</evidence>
<reference evidence="2" key="1">
    <citation type="submission" date="2022-11" db="UniProtKB">
        <authorList>
            <consortium name="WormBaseParasite"/>
        </authorList>
    </citation>
    <scope>IDENTIFICATION</scope>
</reference>
<name>A0A915J0T9_ROMCU</name>
<protein>
    <submittedName>
        <fullName evidence="2">Uncharacterized protein</fullName>
    </submittedName>
</protein>
<sequence>MYAYPLPTLASGHMLTTEELLDHPVLSHMAQQSDEDLLKTPIFDLNMAKLPQPAAAQAPPERPATANLTVSATQIKEFLKLMLDDILMLAPAPFEESTPIQPMVMDTEMNTRTSDQTLTDIPLLIK</sequence>
<proteinExistence type="predicted"/>
<organism evidence="1 2">
    <name type="scientific">Romanomermis culicivorax</name>
    <name type="common">Nematode worm</name>
    <dbReference type="NCBI Taxonomy" id="13658"/>
    <lineage>
        <taxon>Eukaryota</taxon>
        <taxon>Metazoa</taxon>
        <taxon>Ecdysozoa</taxon>
        <taxon>Nematoda</taxon>
        <taxon>Enoplea</taxon>
        <taxon>Dorylaimia</taxon>
        <taxon>Mermithida</taxon>
        <taxon>Mermithoidea</taxon>
        <taxon>Mermithidae</taxon>
        <taxon>Romanomermis</taxon>
    </lineage>
</organism>
<keyword evidence="1" id="KW-1185">Reference proteome</keyword>
<dbReference type="WBParaSite" id="nRc.2.0.1.t20076-RA">
    <property type="protein sequence ID" value="nRc.2.0.1.t20076-RA"/>
    <property type="gene ID" value="nRc.2.0.1.g20076"/>
</dbReference>
<accession>A0A915J0T9</accession>
<evidence type="ECO:0000313" key="2">
    <source>
        <dbReference type="WBParaSite" id="nRc.2.0.1.t20076-RA"/>
    </source>
</evidence>
<dbReference type="Proteomes" id="UP000887565">
    <property type="component" value="Unplaced"/>
</dbReference>